<organism evidence="1 2">
    <name type="scientific">Stenotrophomonas pavanii</name>
    <dbReference type="NCBI Taxonomy" id="487698"/>
    <lineage>
        <taxon>Bacteria</taxon>
        <taxon>Pseudomonadati</taxon>
        <taxon>Pseudomonadota</taxon>
        <taxon>Gammaproteobacteria</taxon>
        <taxon>Lysobacterales</taxon>
        <taxon>Lysobacteraceae</taxon>
        <taxon>Stenotrophomonas</taxon>
    </lineage>
</organism>
<accession>A0A246L148</accession>
<reference evidence="1 2" key="1">
    <citation type="submission" date="2017-06" db="EMBL/GenBank/DDBJ databases">
        <authorList>
            <person name="Kim H.J."/>
            <person name="Triplett B.A."/>
        </authorList>
    </citation>
    <scope>NUCLEOTIDE SEQUENCE [LARGE SCALE GENOMIC DNA]</scope>
    <source>
        <strain evidence="1 2">S18795</strain>
    </source>
</reference>
<dbReference type="RefSeq" id="WP_088476069.1">
    <property type="nucleotide sequence ID" value="NZ_NIXP01000075.1"/>
</dbReference>
<sequence>MTNTATTVIPSAMRLAFERAWARTDKPFRGLGRTVKGALNRRLGISYRKRMWSVERAKR</sequence>
<name>A0A246L148_9GAMM</name>
<dbReference type="Proteomes" id="UP000197904">
    <property type="component" value="Unassembled WGS sequence"/>
</dbReference>
<dbReference type="AlphaFoldDB" id="A0A246L148"/>
<gene>
    <name evidence="1" type="ORF">CEE55_10735</name>
</gene>
<proteinExistence type="predicted"/>
<comment type="caution">
    <text evidence="1">The sequence shown here is derived from an EMBL/GenBank/DDBJ whole genome shotgun (WGS) entry which is preliminary data.</text>
</comment>
<evidence type="ECO:0000313" key="1">
    <source>
        <dbReference type="EMBL" id="OWR33615.1"/>
    </source>
</evidence>
<protein>
    <submittedName>
        <fullName evidence="1">Uncharacterized protein</fullName>
    </submittedName>
</protein>
<dbReference type="EMBL" id="NIXP01000075">
    <property type="protein sequence ID" value="OWR33615.1"/>
    <property type="molecule type" value="Genomic_DNA"/>
</dbReference>
<evidence type="ECO:0000313" key="2">
    <source>
        <dbReference type="Proteomes" id="UP000197904"/>
    </source>
</evidence>